<dbReference type="EMBL" id="KB097510">
    <property type="protein sequence ID" value="ESN95698.1"/>
    <property type="molecule type" value="Genomic_DNA"/>
</dbReference>
<name>T1FEA9_HELRO</name>
<protein>
    <recommendedName>
        <fullName evidence="2">CAPS C2 domain-containing protein</fullName>
    </recommendedName>
</protein>
<dbReference type="CTD" id="20207158"/>
<dbReference type="InterPro" id="IPR035892">
    <property type="entry name" value="C2_domain_sf"/>
</dbReference>
<dbReference type="STRING" id="6412.T1FEA9"/>
<feature type="domain" description="CAPS C2" evidence="2">
    <location>
        <begin position="86"/>
        <end position="185"/>
    </location>
</feature>
<dbReference type="GO" id="GO:0098793">
    <property type="term" value="C:presynapse"/>
    <property type="evidence" value="ECO:0007669"/>
    <property type="project" value="GOC"/>
</dbReference>
<dbReference type="GO" id="GO:0046872">
    <property type="term" value="F:metal ion binding"/>
    <property type="evidence" value="ECO:0007669"/>
    <property type="project" value="UniProtKB-KW"/>
</dbReference>
<dbReference type="PANTHER" id="PTHR12166">
    <property type="entry name" value="CALCIUM-DEPENDENT SECRETION ACTIVATOR"/>
    <property type="match status" value="1"/>
</dbReference>
<dbReference type="EMBL" id="AMQM01006756">
    <property type="status" value="NOT_ANNOTATED_CDS"/>
    <property type="molecule type" value="Genomic_DNA"/>
</dbReference>
<organism evidence="4 5">
    <name type="scientific">Helobdella robusta</name>
    <name type="common">Californian leech</name>
    <dbReference type="NCBI Taxonomy" id="6412"/>
    <lineage>
        <taxon>Eukaryota</taxon>
        <taxon>Metazoa</taxon>
        <taxon>Spiralia</taxon>
        <taxon>Lophotrochozoa</taxon>
        <taxon>Annelida</taxon>
        <taxon>Clitellata</taxon>
        <taxon>Hirudinea</taxon>
        <taxon>Rhynchobdellida</taxon>
        <taxon>Glossiphoniidae</taxon>
        <taxon>Helobdella</taxon>
    </lineage>
</organism>
<dbReference type="InParanoid" id="T1FEA9"/>
<keyword evidence="1" id="KW-0479">Metal-binding</keyword>
<dbReference type="eggNOG" id="KOG3543">
    <property type="taxonomic scope" value="Eukaryota"/>
</dbReference>
<dbReference type="GO" id="GO:0016079">
    <property type="term" value="P:synaptic vesicle exocytosis"/>
    <property type="evidence" value="ECO:0007669"/>
    <property type="project" value="InterPro"/>
</dbReference>
<reference evidence="3 5" key="2">
    <citation type="journal article" date="2013" name="Nature">
        <title>Insights into bilaterian evolution from three spiralian genomes.</title>
        <authorList>
            <person name="Simakov O."/>
            <person name="Marletaz F."/>
            <person name="Cho S.J."/>
            <person name="Edsinger-Gonzales E."/>
            <person name="Havlak P."/>
            <person name="Hellsten U."/>
            <person name="Kuo D.H."/>
            <person name="Larsson T."/>
            <person name="Lv J."/>
            <person name="Arendt D."/>
            <person name="Savage R."/>
            <person name="Osoegawa K."/>
            <person name="de Jong P."/>
            <person name="Grimwood J."/>
            <person name="Chapman J.A."/>
            <person name="Shapiro H."/>
            <person name="Aerts A."/>
            <person name="Otillar R.P."/>
            <person name="Terry A.Y."/>
            <person name="Boore J.L."/>
            <person name="Grigoriev I.V."/>
            <person name="Lindberg D.R."/>
            <person name="Seaver E.C."/>
            <person name="Weisblat D.A."/>
            <person name="Putnam N.H."/>
            <person name="Rokhsar D.S."/>
        </authorList>
    </citation>
    <scope>NUCLEOTIDE SEQUENCE</scope>
</reference>
<proteinExistence type="predicted"/>
<gene>
    <name evidence="4" type="primary">20207158</name>
    <name evidence="3" type="ORF">HELRODRAFT_179173</name>
</gene>
<dbReference type="Gene3D" id="2.60.40.150">
    <property type="entry name" value="C2 domain"/>
    <property type="match status" value="1"/>
</dbReference>
<sequence>MTLALTKPGWVKRSHLLFPVQERLACLTNVSGESPAKPSGEQTSLTAAEKSNKYKFIVYMYSFIRNIKVLVMEVKGLRSLSANKIVYCTMELEGSGKLQTDQAEASKPCWDTQGDFTTNQPLPSVKIKLCMETQGLLSLDDKELGRVILNPTVTTLKNPEWCDMTPARNCPDKNLKIKVACKMDKPQNMKHSGWVADQDKTLKHSLEEMAQADPCKFNHSDLFSSGRWSNGWSRDGELKKNPEEVPGKLDVVEGWFNPGQIFVLDEYCARYGVRGCHRHLSYLSDLLHHSEQALSFGLTVFEPGLMIDPTLMHYSFAFCASHTHGNRPDGMGTVLHEERDRFLDMKERLRLLLEYQITNFRWWWW</sequence>
<dbReference type="InterPro" id="IPR057457">
    <property type="entry name" value="CAPS_C2"/>
</dbReference>
<dbReference type="EMBL" id="AMQM01006758">
    <property type="status" value="NOT_ANNOTATED_CDS"/>
    <property type="molecule type" value="Genomic_DNA"/>
</dbReference>
<evidence type="ECO:0000313" key="4">
    <source>
        <dbReference type="EnsemblMetazoa" id="HelroP179173"/>
    </source>
</evidence>
<reference evidence="5" key="1">
    <citation type="submission" date="2012-12" db="EMBL/GenBank/DDBJ databases">
        <authorList>
            <person name="Hellsten U."/>
            <person name="Grimwood J."/>
            <person name="Chapman J.A."/>
            <person name="Shapiro H."/>
            <person name="Aerts A."/>
            <person name="Otillar R.P."/>
            <person name="Terry A.Y."/>
            <person name="Boore J.L."/>
            <person name="Simakov O."/>
            <person name="Marletaz F."/>
            <person name="Cho S.-J."/>
            <person name="Edsinger-Gonzales E."/>
            <person name="Havlak P."/>
            <person name="Kuo D.-H."/>
            <person name="Larsson T."/>
            <person name="Lv J."/>
            <person name="Arendt D."/>
            <person name="Savage R."/>
            <person name="Osoegawa K."/>
            <person name="de Jong P."/>
            <person name="Lindberg D.R."/>
            <person name="Seaver E.C."/>
            <person name="Weisblat D.A."/>
            <person name="Putnam N.H."/>
            <person name="Grigoriev I.V."/>
            <person name="Rokhsar D.S."/>
        </authorList>
    </citation>
    <scope>NUCLEOTIDE SEQUENCE</scope>
</reference>
<dbReference type="PANTHER" id="PTHR12166:SF8">
    <property type="entry name" value="CALCIUM-DEPENDENT SECRETION ACTIVATOR"/>
    <property type="match status" value="1"/>
</dbReference>
<dbReference type="EnsemblMetazoa" id="HelroT179173">
    <property type="protein sequence ID" value="HelroP179173"/>
    <property type="gene ID" value="HelroG179173"/>
</dbReference>
<dbReference type="Pfam" id="PF25341">
    <property type="entry name" value="C2_CAPS"/>
    <property type="match status" value="1"/>
</dbReference>
<dbReference type="EMBL" id="AMQM01006759">
    <property type="status" value="NOT_ANNOTATED_CDS"/>
    <property type="molecule type" value="Genomic_DNA"/>
</dbReference>
<accession>T1FEA9</accession>
<evidence type="ECO:0000259" key="2">
    <source>
        <dbReference type="Pfam" id="PF25341"/>
    </source>
</evidence>
<dbReference type="GeneID" id="20207158"/>
<dbReference type="EMBL" id="AMQM01006757">
    <property type="status" value="NOT_ANNOTATED_CDS"/>
    <property type="molecule type" value="Genomic_DNA"/>
</dbReference>
<dbReference type="OrthoDB" id="10063282at2759"/>
<dbReference type="AlphaFoldDB" id="T1FEA9"/>
<dbReference type="RefSeq" id="XP_009026258.1">
    <property type="nucleotide sequence ID" value="XM_009028010.1"/>
</dbReference>
<dbReference type="InterPro" id="IPR033227">
    <property type="entry name" value="CAPS"/>
</dbReference>
<reference evidence="4" key="3">
    <citation type="submission" date="2015-06" db="UniProtKB">
        <authorList>
            <consortium name="EnsemblMetazoa"/>
        </authorList>
    </citation>
    <scope>IDENTIFICATION</scope>
</reference>
<keyword evidence="5" id="KW-1185">Reference proteome</keyword>
<dbReference type="Proteomes" id="UP000015101">
    <property type="component" value="Unassembled WGS sequence"/>
</dbReference>
<evidence type="ECO:0000256" key="1">
    <source>
        <dbReference type="ARBA" id="ARBA00022723"/>
    </source>
</evidence>
<dbReference type="HOGENOM" id="CLU_759261_0_0_1"/>
<dbReference type="KEGG" id="hro:HELRODRAFT_179173"/>
<evidence type="ECO:0000313" key="5">
    <source>
        <dbReference type="Proteomes" id="UP000015101"/>
    </source>
</evidence>
<evidence type="ECO:0000313" key="3">
    <source>
        <dbReference type="EMBL" id="ESN95698.1"/>
    </source>
</evidence>
<dbReference type="GO" id="GO:1990504">
    <property type="term" value="P:dense core granule exocytosis"/>
    <property type="evidence" value="ECO:0007669"/>
    <property type="project" value="InterPro"/>
</dbReference>